<dbReference type="InterPro" id="IPR043129">
    <property type="entry name" value="ATPase_NBD"/>
</dbReference>
<evidence type="ECO:0000313" key="14">
    <source>
        <dbReference type="EMBL" id="NKE38251.1"/>
    </source>
</evidence>
<reference evidence="14 15" key="1">
    <citation type="submission" date="2020-04" db="EMBL/GenBank/DDBJ databases">
        <title>Complete genome sequence of Spiroplasma platyhelix ATCC 51748, an insect isolate.</title>
        <authorList>
            <person name="Green E.A."/>
            <person name="Klassen J.L."/>
        </authorList>
    </citation>
    <scope>NUCLEOTIDE SEQUENCE [LARGE SCALE GENOMIC DNA]</scope>
    <source>
        <strain evidence="14 15">PALS-1</strain>
    </source>
</reference>
<feature type="binding site" evidence="10">
    <location>
        <position position="326"/>
    </location>
    <ligand>
        <name>ATP</name>
        <dbReference type="ChEBI" id="CHEBI:30616"/>
    </ligand>
</feature>
<dbReference type="NCBIfam" id="NF000756">
    <property type="entry name" value="PRK00047.1"/>
    <property type="match status" value="1"/>
</dbReference>
<dbReference type="Pfam" id="PF02782">
    <property type="entry name" value="FGGY_C"/>
    <property type="match status" value="1"/>
</dbReference>
<dbReference type="InterPro" id="IPR018485">
    <property type="entry name" value="FGGY_C"/>
</dbReference>
<gene>
    <name evidence="10 14" type="primary">glpK</name>
    <name evidence="14" type="ORF">HER12_00575</name>
</gene>
<evidence type="ECO:0000256" key="10">
    <source>
        <dbReference type="HAMAP-Rule" id="MF_00186"/>
    </source>
</evidence>
<dbReference type="PANTHER" id="PTHR10196:SF69">
    <property type="entry name" value="GLYCEROL KINASE"/>
    <property type="match status" value="1"/>
</dbReference>
<comment type="catalytic activity">
    <reaction evidence="8 10">
        <text>glycerol + ATP = sn-glycerol 3-phosphate + ADP + H(+)</text>
        <dbReference type="Rhea" id="RHEA:21644"/>
        <dbReference type="ChEBI" id="CHEBI:15378"/>
        <dbReference type="ChEBI" id="CHEBI:17754"/>
        <dbReference type="ChEBI" id="CHEBI:30616"/>
        <dbReference type="ChEBI" id="CHEBI:57597"/>
        <dbReference type="ChEBI" id="CHEBI:456216"/>
        <dbReference type="EC" id="2.7.1.30"/>
    </reaction>
</comment>
<feature type="binding site" evidence="10">
    <location>
        <position position="138"/>
    </location>
    <ligand>
        <name>glycerol</name>
        <dbReference type="ChEBI" id="CHEBI:17754"/>
    </ligand>
</feature>
<dbReference type="InterPro" id="IPR000577">
    <property type="entry name" value="Carb_kinase_FGGY"/>
</dbReference>
<feature type="domain" description="Carbohydrate kinase FGGY C-terminal" evidence="13">
    <location>
        <begin position="274"/>
        <end position="468"/>
    </location>
</feature>
<organism evidence="14 15">
    <name type="scientific">Spiroplasma platyhelix PALS-1</name>
    <dbReference type="NCBI Taxonomy" id="1276218"/>
    <lineage>
        <taxon>Bacteria</taxon>
        <taxon>Bacillati</taxon>
        <taxon>Mycoplasmatota</taxon>
        <taxon>Mollicutes</taxon>
        <taxon>Entomoplasmatales</taxon>
        <taxon>Spiroplasmataceae</taxon>
        <taxon>Spiroplasma</taxon>
    </lineage>
</organism>
<dbReference type="Pfam" id="PF00370">
    <property type="entry name" value="FGGY_N"/>
    <property type="match status" value="1"/>
</dbReference>
<dbReference type="PROSITE" id="PS00445">
    <property type="entry name" value="FGGY_KINASES_2"/>
    <property type="match status" value="1"/>
</dbReference>
<proteinExistence type="inferred from homology"/>
<dbReference type="NCBIfam" id="TIGR01311">
    <property type="entry name" value="glycerol_kin"/>
    <property type="match status" value="1"/>
</dbReference>
<dbReference type="GO" id="GO:0004370">
    <property type="term" value="F:glycerol kinase activity"/>
    <property type="evidence" value="ECO:0007669"/>
    <property type="project" value="UniProtKB-UniRule"/>
</dbReference>
<keyword evidence="15" id="KW-1185">Reference proteome</keyword>
<dbReference type="InterPro" id="IPR018483">
    <property type="entry name" value="Carb_kinase_FGGY_CS"/>
</dbReference>
<comment type="caution">
    <text evidence="14">The sequence shown here is derived from an EMBL/GenBank/DDBJ whole genome shotgun (WGS) entry which is preliminary data.</text>
</comment>
<dbReference type="PROSITE" id="PS00933">
    <property type="entry name" value="FGGY_KINASES_1"/>
    <property type="match status" value="1"/>
</dbReference>
<feature type="binding site" evidence="10">
    <location>
        <position position="278"/>
    </location>
    <ligand>
        <name>ADP</name>
        <dbReference type="ChEBI" id="CHEBI:456216"/>
    </ligand>
</feature>
<evidence type="ECO:0000256" key="11">
    <source>
        <dbReference type="RuleBase" id="RU003733"/>
    </source>
</evidence>
<evidence type="ECO:0000256" key="5">
    <source>
        <dbReference type="ARBA" id="ARBA00022777"/>
    </source>
</evidence>
<evidence type="ECO:0000256" key="2">
    <source>
        <dbReference type="ARBA" id="ARBA00009156"/>
    </source>
</evidence>
<dbReference type="HAMAP" id="MF_00186">
    <property type="entry name" value="Glycerol_kin"/>
    <property type="match status" value="1"/>
</dbReference>
<feature type="binding site" evidence="10">
    <location>
        <position position="86"/>
    </location>
    <ligand>
        <name>glycerol</name>
        <dbReference type="ChEBI" id="CHEBI:17754"/>
    </ligand>
</feature>
<feature type="binding site" evidence="10">
    <location>
        <position position="18"/>
    </location>
    <ligand>
        <name>ADP</name>
        <dbReference type="ChEBI" id="CHEBI:456216"/>
    </ligand>
</feature>
<dbReference type="EC" id="2.7.1.30" evidence="10"/>
<feature type="binding site" evidence="10">
    <location>
        <position position="87"/>
    </location>
    <ligand>
        <name>sn-glycerol 3-phosphate</name>
        <dbReference type="ChEBI" id="CHEBI:57597"/>
    </ligand>
</feature>
<evidence type="ECO:0000256" key="4">
    <source>
        <dbReference type="ARBA" id="ARBA00022741"/>
    </source>
</evidence>
<comment type="function">
    <text evidence="9 10">Key enzyme in the regulation of glycerol uptake and metabolism. Catalyzes the phosphorylation of glycerol to yield sn-glycerol 3-phosphate.</text>
</comment>
<feature type="binding site" evidence="10">
    <location>
        <position position="322"/>
    </location>
    <ligand>
        <name>ADP</name>
        <dbReference type="ChEBI" id="CHEBI:456216"/>
    </ligand>
</feature>
<dbReference type="CDD" id="cd07786">
    <property type="entry name" value="FGGY_EcGK_like"/>
    <property type="match status" value="1"/>
</dbReference>
<evidence type="ECO:0000259" key="12">
    <source>
        <dbReference type="Pfam" id="PF00370"/>
    </source>
</evidence>
<keyword evidence="4 10" id="KW-0547">Nucleotide-binding</keyword>
<evidence type="ECO:0000256" key="6">
    <source>
        <dbReference type="ARBA" id="ARBA00022798"/>
    </source>
</evidence>
<dbReference type="InterPro" id="IPR018484">
    <property type="entry name" value="FGGY_N"/>
</dbReference>
<keyword evidence="3 10" id="KW-0808">Transferase</keyword>
<dbReference type="GO" id="GO:0005829">
    <property type="term" value="C:cytosol"/>
    <property type="evidence" value="ECO:0007669"/>
    <property type="project" value="UniProtKB-ARBA"/>
</dbReference>
<dbReference type="FunFam" id="3.30.420.40:FF:000007">
    <property type="entry name" value="Glycerol kinase"/>
    <property type="match status" value="1"/>
</dbReference>
<evidence type="ECO:0000256" key="1">
    <source>
        <dbReference type="ARBA" id="ARBA00005190"/>
    </source>
</evidence>
<dbReference type="EMBL" id="JAAVVK010000001">
    <property type="protein sequence ID" value="NKE38251.1"/>
    <property type="molecule type" value="Genomic_DNA"/>
</dbReference>
<feature type="binding site" evidence="10">
    <location>
        <position position="86"/>
    </location>
    <ligand>
        <name>sn-glycerol 3-phosphate</name>
        <dbReference type="ChEBI" id="CHEBI:57597"/>
    </ligand>
</feature>
<name>A0A846TW86_9MOLU</name>
<accession>A0A846TW86</accession>
<feature type="binding site" evidence="10">
    <location>
        <position position="14"/>
    </location>
    <ligand>
        <name>sn-glycerol 3-phosphate</name>
        <dbReference type="ChEBI" id="CHEBI:57597"/>
    </ligand>
</feature>
<feature type="binding site" evidence="10">
    <location>
        <position position="322"/>
    </location>
    <ligand>
        <name>ATP</name>
        <dbReference type="ChEBI" id="CHEBI:30616"/>
    </ligand>
</feature>
<dbReference type="PANTHER" id="PTHR10196">
    <property type="entry name" value="SUGAR KINASE"/>
    <property type="match status" value="1"/>
</dbReference>
<dbReference type="PIRSF" id="PIRSF000538">
    <property type="entry name" value="GlpK"/>
    <property type="match status" value="1"/>
</dbReference>
<dbReference type="AlphaFoldDB" id="A0A846TW86"/>
<feature type="domain" description="Carbohydrate kinase FGGY N-terminal" evidence="12">
    <location>
        <begin position="6"/>
        <end position="263"/>
    </location>
</feature>
<dbReference type="GO" id="GO:0019563">
    <property type="term" value="P:glycerol catabolic process"/>
    <property type="evidence" value="ECO:0007669"/>
    <property type="project" value="UniProtKB-UniRule"/>
</dbReference>
<feature type="binding site" evidence="10">
    <location>
        <position position="278"/>
    </location>
    <ligand>
        <name>ATP</name>
        <dbReference type="ChEBI" id="CHEBI:30616"/>
    </ligand>
</feature>
<feature type="binding site" evidence="10">
    <location>
        <position position="429"/>
    </location>
    <ligand>
        <name>ADP</name>
        <dbReference type="ChEBI" id="CHEBI:456216"/>
    </ligand>
</feature>
<dbReference type="RefSeq" id="WP_168104728.1">
    <property type="nucleotide sequence ID" value="NZ_CP051215.1"/>
</dbReference>
<feature type="binding site" evidence="10">
    <location>
        <position position="433"/>
    </location>
    <ligand>
        <name>ADP</name>
        <dbReference type="ChEBI" id="CHEBI:456216"/>
    </ligand>
</feature>
<keyword evidence="5 10" id="KW-0418">Kinase</keyword>
<evidence type="ECO:0000259" key="13">
    <source>
        <dbReference type="Pfam" id="PF02782"/>
    </source>
</evidence>
<dbReference type="GO" id="GO:0005524">
    <property type="term" value="F:ATP binding"/>
    <property type="evidence" value="ECO:0007669"/>
    <property type="project" value="UniProtKB-UniRule"/>
</dbReference>
<dbReference type="Proteomes" id="UP000584587">
    <property type="component" value="Unassembled WGS sequence"/>
</dbReference>
<feature type="binding site" evidence="10">
    <location>
        <position position="257"/>
    </location>
    <ligand>
        <name>glycerol</name>
        <dbReference type="ChEBI" id="CHEBI:17754"/>
    </ligand>
</feature>
<feature type="binding site" evidence="10">
    <location>
        <position position="14"/>
    </location>
    <ligand>
        <name>ATP</name>
        <dbReference type="ChEBI" id="CHEBI:30616"/>
    </ligand>
</feature>
<dbReference type="UniPathway" id="UPA00618">
    <property type="reaction ID" value="UER00672"/>
</dbReference>
<comment type="pathway">
    <text evidence="1 10">Polyol metabolism; glycerol degradation via glycerol kinase pathway; sn-glycerol 3-phosphate from glycerol: step 1/1.</text>
</comment>
<sequence>MSDNKYIMTLDEGTSSCRTLIVDKKGQVKGSNQIEIRQQYPQGHQGWVEHDPIEIWNNQLTTMIQALNKSKISSKAIAAIGITNQRETTVIWNRETGLPIYNAIVWQDRRTTPYCEQLIKAGWKEKIHKKTGLLIDAYFSATKIKWILDNVPEARMLAQEGKLAFGTIDSWLIYKMTTGLDKSEAVHVIDITNASRTMLFNINSKQWDQELLNLFDIPENILPKVIPSSGLIGHTYPGMLFKNDDTSIPICSAIGDQHAALFGQLCLNSGQIKTTYGTGCFIMMNIGNKPLLSKQGLLTTIAYQLPNQEPVYAIEGSVFIAGAAIQFLRDQWKMLYRSDESLWYADIIDPADEQRVYFVPAFVGLGAPYWDSTARGAIFGLERDTKREHIVKATLESLVYQAEDIILAMRESTKKIIKKNKIVIKVDGGASNNRYVMQFQSDISDIDLIKPRSSETTAMGAAYLAGLAVNYWKDLNQIKKIYKVKKEYHPKMDRETAKILYQGWKEAVKRTRNWTSAIGEIKK</sequence>
<keyword evidence="7 10" id="KW-0067">ATP-binding</keyword>
<feature type="binding site" evidence="10">
    <location>
        <position position="256"/>
    </location>
    <ligand>
        <name>sn-glycerol 3-phosphate</name>
        <dbReference type="ChEBI" id="CHEBI:57597"/>
    </ligand>
</feature>
<comment type="similarity">
    <text evidence="2 10 11">Belongs to the FGGY kinase family.</text>
</comment>
<feature type="binding site" evidence="10">
    <location>
        <position position="138"/>
    </location>
    <ligand>
        <name>sn-glycerol 3-phosphate</name>
        <dbReference type="ChEBI" id="CHEBI:57597"/>
    </ligand>
</feature>
<feature type="binding site" evidence="10">
    <location>
        <position position="429"/>
    </location>
    <ligand>
        <name>ATP</name>
        <dbReference type="ChEBI" id="CHEBI:30616"/>
    </ligand>
</feature>
<evidence type="ECO:0000256" key="8">
    <source>
        <dbReference type="ARBA" id="ARBA00052101"/>
    </source>
</evidence>
<dbReference type="InterPro" id="IPR005999">
    <property type="entry name" value="Glycerol_kin"/>
</dbReference>
<dbReference type="GO" id="GO:0006072">
    <property type="term" value="P:glycerol-3-phosphate metabolic process"/>
    <property type="evidence" value="ECO:0007669"/>
    <property type="project" value="InterPro"/>
</dbReference>
<protein>
    <recommendedName>
        <fullName evidence="10">Glycerol kinase</fullName>
        <ecNumber evidence="10">2.7.1.30</ecNumber>
    </recommendedName>
    <alternativeName>
        <fullName evidence="10">ATP:glycerol 3-phosphotransferase</fullName>
    </alternativeName>
    <alternativeName>
        <fullName evidence="10">Glycerokinase</fullName>
        <shortName evidence="10">GK</shortName>
    </alternativeName>
</protein>
<keyword evidence="6 10" id="KW-0319">Glycerol metabolism</keyword>
<feature type="binding site" evidence="10">
    <location>
        <position position="15"/>
    </location>
    <ligand>
        <name>ATP</name>
        <dbReference type="ChEBI" id="CHEBI:30616"/>
    </ligand>
</feature>
<feature type="binding site" evidence="10">
    <location>
        <position position="16"/>
    </location>
    <ligand>
        <name>ATP</name>
        <dbReference type="ChEBI" id="CHEBI:30616"/>
    </ligand>
</feature>
<dbReference type="SUPFAM" id="SSF53067">
    <property type="entry name" value="Actin-like ATPase domain"/>
    <property type="match status" value="2"/>
</dbReference>
<comment type="activity regulation">
    <text evidence="10">Inhibited by fructose 1,6-bisphosphate (FBP).</text>
</comment>
<evidence type="ECO:0000256" key="3">
    <source>
        <dbReference type="ARBA" id="ARBA00022679"/>
    </source>
</evidence>
<evidence type="ECO:0000256" key="7">
    <source>
        <dbReference type="ARBA" id="ARBA00022840"/>
    </source>
</evidence>
<evidence type="ECO:0000313" key="15">
    <source>
        <dbReference type="Proteomes" id="UP000584587"/>
    </source>
</evidence>
<feature type="binding site" evidence="10">
    <location>
        <position position="256"/>
    </location>
    <ligand>
        <name>glycerol</name>
        <dbReference type="ChEBI" id="CHEBI:17754"/>
    </ligand>
</feature>
<feature type="binding site" evidence="10">
    <location>
        <position position="14"/>
    </location>
    <ligand>
        <name>ADP</name>
        <dbReference type="ChEBI" id="CHEBI:456216"/>
    </ligand>
</feature>
<evidence type="ECO:0000256" key="9">
    <source>
        <dbReference type="ARBA" id="ARBA00054633"/>
    </source>
</evidence>
<feature type="binding site" evidence="10">
    <location>
        <position position="87"/>
    </location>
    <ligand>
        <name>glycerol</name>
        <dbReference type="ChEBI" id="CHEBI:17754"/>
    </ligand>
</feature>
<dbReference type="FunFam" id="3.30.420.40:FF:000008">
    <property type="entry name" value="Glycerol kinase"/>
    <property type="match status" value="1"/>
</dbReference>
<dbReference type="Gene3D" id="3.30.420.40">
    <property type="match status" value="2"/>
</dbReference>